<sequence>MPSRFPKLFTYVVVIPLVFALFMYAWFNKASDGFFVVMGLAFLVGIPLGVGVLTIYLSPREKVKSLTYRVMMPWVPLLFFFLITLLFAWEGWACWLMAAPLFMVASSIGGLSAAHYKLKDKNKQERRYVSLIVLLPLVISPIEQMIAKIPGQYKAYTYIDIHASKENIWKNVTRVGEIAATQDKGWLTRTLGFPRPIRAELNYEGVGAFRKAIFDKGLVFDEKVTAYSHQRSMSFTIHADPYNIPSTTMDEHVVIGGQYFDVLNGTYELEPLSDGTCRLHLYSHFRLNTTFNFYASWWASWIMKDIQNNILQVIRQRAESGLPENRI</sequence>
<keyword evidence="3" id="KW-1185">Reference proteome</keyword>
<feature type="transmembrane region" description="Helical" evidence="1">
    <location>
        <begin position="33"/>
        <end position="58"/>
    </location>
</feature>
<gene>
    <name evidence="2" type="ORF">HGH92_09270</name>
</gene>
<keyword evidence="1" id="KW-1133">Transmembrane helix</keyword>
<feature type="transmembrane region" description="Helical" evidence="1">
    <location>
        <begin position="95"/>
        <end position="116"/>
    </location>
</feature>
<dbReference type="AlphaFoldDB" id="A0A847RNH3"/>
<dbReference type="EMBL" id="JABAIA010000001">
    <property type="protein sequence ID" value="NLR64492.1"/>
    <property type="molecule type" value="Genomic_DNA"/>
</dbReference>
<keyword evidence="1" id="KW-0812">Transmembrane</keyword>
<dbReference type="SUPFAM" id="SSF55961">
    <property type="entry name" value="Bet v1-like"/>
    <property type="match status" value="1"/>
</dbReference>
<evidence type="ECO:0000313" key="3">
    <source>
        <dbReference type="Proteomes" id="UP000570474"/>
    </source>
</evidence>
<organism evidence="2 3">
    <name type="scientific">Chitinophaga varians</name>
    <dbReference type="NCBI Taxonomy" id="2202339"/>
    <lineage>
        <taxon>Bacteria</taxon>
        <taxon>Pseudomonadati</taxon>
        <taxon>Bacteroidota</taxon>
        <taxon>Chitinophagia</taxon>
        <taxon>Chitinophagales</taxon>
        <taxon>Chitinophagaceae</taxon>
        <taxon>Chitinophaga</taxon>
    </lineage>
</organism>
<dbReference type="Proteomes" id="UP000570474">
    <property type="component" value="Unassembled WGS sequence"/>
</dbReference>
<proteinExistence type="predicted"/>
<name>A0A847RNH3_9BACT</name>
<feature type="transmembrane region" description="Helical" evidence="1">
    <location>
        <begin position="128"/>
        <end position="147"/>
    </location>
</feature>
<evidence type="ECO:0000256" key="1">
    <source>
        <dbReference type="SAM" id="Phobius"/>
    </source>
</evidence>
<keyword evidence="1" id="KW-0472">Membrane</keyword>
<feature type="transmembrane region" description="Helical" evidence="1">
    <location>
        <begin position="70"/>
        <end position="89"/>
    </location>
</feature>
<evidence type="ECO:0000313" key="2">
    <source>
        <dbReference type="EMBL" id="NLR64492.1"/>
    </source>
</evidence>
<dbReference type="RefSeq" id="WP_168870445.1">
    <property type="nucleotide sequence ID" value="NZ_JABAIA010000001.1"/>
</dbReference>
<accession>A0A847RNH3</accession>
<reference evidence="2 3" key="1">
    <citation type="submission" date="2020-04" db="EMBL/GenBank/DDBJ databases">
        <authorList>
            <person name="Yin C."/>
        </authorList>
    </citation>
    <scope>NUCLEOTIDE SEQUENCE [LARGE SCALE GENOMIC DNA]</scope>
    <source>
        <strain evidence="2 3">Ae27</strain>
    </source>
</reference>
<comment type="caution">
    <text evidence="2">The sequence shown here is derived from an EMBL/GenBank/DDBJ whole genome shotgun (WGS) entry which is preliminary data.</text>
</comment>
<evidence type="ECO:0008006" key="4">
    <source>
        <dbReference type="Google" id="ProtNLM"/>
    </source>
</evidence>
<protein>
    <recommendedName>
        <fullName evidence="4">SRPBCC family protein</fullName>
    </recommendedName>
</protein>
<feature type="transmembrane region" description="Helical" evidence="1">
    <location>
        <begin position="9"/>
        <end position="27"/>
    </location>
</feature>